<organism evidence="2 3">
    <name type="scientific">Prunus yedoensis var. nudiflora</name>
    <dbReference type="NCBI Taxonomy" id="2094558"/>
    <lineage>
        <taxon>Eukaryota</taxon>
        <taxon>Viridiplantae</taxon>
        <taxon>Streptophyta</taxon>
        <taxon>Embryophyta</taxon>
        <taxon>Tracheophyta</taxon>
        <taxon>Spermatophyta</taxon>
        <taxon>Magnoliopsida</taxon>
        <taxon>eudicotyledons</taxon>
        <taxon>Gunneridae</taxon>
        <taxon>Pentapetalae</taxon>
        <taxon>rosids</taxon>
        <taxon>fabids</taxon>
        <taxon>Rosales</taxon>
        <taxon>Rosaceae</taxon>
        <taxon>Amygdaloideae</taxon>
        <taxon>Amygdaleae</taxon>
        <taxon>Prunus</taxon>
    </lineage>
</organism>
<proteinExistence type="predicted"/>
<dbReference type="AlphaFoldDB" id="A0A314ZQU9"/>
<dbReference type="Proteomes" id="UP000250321">
    <property type="component" value="Unassembled WGS sequence"/>
</dbReference>
<feature type="transmembrane region" description="Helical" evidence="1">
    <location>
        <begin position="23"/>
        <end position="48"/>
    </location>
</feature>
<sequence>MMQWALADLANIWVVTGGERKHLWWWVVLLALGGCGEFGGSAGSWLLGWSAVMAGCLRLGAEV</sequence>
<keyword evidence="1" id="KW-0812">Transmembrane</keyword>
<accession>A0A314ZQU9</accession>
<comment type="caution">
    <text evidence="2">The sequence shown here is derived from an EMBL/GenBank/DDBJ whole genome shotgun (WGS) entry which is preliminary data.</text>
</comment>
<keyword evidence="1" id="KW-0472">Membrane</keyword>
<gene>
    <name evidence="2" type="ORF">Pyn_15062</name>
</gene>
<evidence type="ECO:0000313" key="3">
    <source>
        <dbReference type="Proteomes" id="UP000250321"/>
    </source>
</evidence>
<dbReference type="EMBL" id="PJQY01000007">
    <property type="protein sequence ID" value="PQQ21619.1"/>
    <property type="molecule type" value="Genomic_DNA"/>
</dbReference>
<evidence type="ECO:0000256" key="1">
    <source>
        <dbReference type="SAM" id="Phobius"/>
    </source>
</evidence>
<evidence type="ECO:0000313" key="2">
    <source>
        <dbReference type="EMBL" id="PQQ21619.1"/>
    </source>
</evidence>
<name>A0A314ZQU9_PRUYE</name>
<keyword evidence="3" id="KW-1185">Reference proteome</keyword>
<protein>
    <submittedName>
        <fullName evidence="2">Uncharacterized protein</fullName>
    </submittedName>
</protein>
<keyword evidence="1" id="KW-1133">Transmembrane helix</keyword>
<reference evidence="2 3" key="1">
    <citation type="submission" date="2018-02" db="EMBL/GenBank/DDBJ databases">
        <title>Draft genome of wild Prunus yedoensis var. nudiflora.</title>
        <authorList>
            <person name="Baek S."/>
            <person name="Kim J.-H."/>
            <person name="Choi K."/>
            <person name="Kim G.-B."/>
            <person name="Cho A."/>
            <person name="Jang H."/>
            <person name="Shin C.-H."/>
            <person name="Yu H.-J."/>
            <person name="Mun J.-H."/>
        </authorList>
    </citation>
    <scope>NUCLEOTIDE SEQUENCE [LARGE SCALE GENOMIC DNA]</scope>
    <source>
        <strain evidence="3">cv. Jeju island</strain>
        <tissue evidence="2">Leaf</tissue>
    </source>
</reference>